<reference evidence="2 3" key="1">
    <citation type="submission" date="2020-04" db="EMBL/GenBank/DDBJ databases">
        <title>Luteolibacter sp. G-1-1-1 isolated from soil.</title>
        <authorList>
            <person name="Dahal R.H."/>
        </authorList>
    </citation>
    <scope>NUCLEOTIDE SEQUENCE [LARGE SCALE GENOMIC DNA]</scope>
    <source>
        <strain evidence="2 3">G-1-1-1</strain>
    </source>
</reference>
<gene>
    <name evidence="2" type="ORF">HHL09_23375</name>
</gene>
<organism evidence="2 3">
    <name type="scientific">Luteolibacter luteus</name>
    <dbReference type="NCBI Taxonomy" id="2728835"/>
    <lineage>
        <taxon>Bacteria</taxon>
        <taxon>Pseudomonadati</taxon>
        <taxon>Verrucomicrobiota</taxon>
        <taxon>Verrucomicrobiia</taxon>
        <taxon>Verrucomicrobiales</taxon>
        <taxon>Verrucomicrobiaceae</taxon>
        <taxon>Luteolibacter</taxon>
    </lineage>
</organism>
<sequence>MGTEKMSQIATQKVSYARAGIQMGLFFGLLMTIIFSFQAGRWDGGILPGIIAGTIFGTVMVWFAKRQASKMSLKRPDFGDEKIVLEGPANHFAGAEGVGGYLFLTDSKLFFLSHRFNIQNHELSIPLDEIQSVEASKTLGMVNNGLMIRRTPDLSERFVVFEHERWRDAILSAKANRTS</sequence>
<dbReference type="RefSeq" id="WP_169457084.1">
    <property type="nucleotide sequence ID" value="NZ_CP051774.1"/>
</dbReference>
<feature type="transmembrane region" description="Helical" evidence="1">
    <location>
        <begin position="45"/>
        <end position="64"/>
    </location>
</feature>
<protein>
    <recommendedName>
        <fullName evidence="4">GRAM domain-containing protein</fullName>
    </recommendedName>
</protein>
<dbReference type="EMBL" id="CP051774">
    <property type="protein sequence ID" value="QJE98597.1"/>
    <property type="molecule type" value="Genomic_DNA"/>
</dbReference>
<dbReference type="KEGG" id="luo:HHL09_23375"/>
<keyword evidence="3" id="KW-1185">Reference proteome</keyword>
<dbReference type="Proteomes" id="UP000501812">
    <property type="component" value="Chromosome"/>
</dbReference>
<dbReference type="InterPro" id="IPR011993">
    <property type="entry name" value="PH-like_dom_sf"/>
</dbReference>
<feature type="transmembrane region" description="Helical" evidence="1">
    <location>
        <begin position="21"/>
        <end position="39"/>
    </location>
</feature>
<evidence type="ECO:0000256" key="1">
    <source>
        <dbReference type="SAM" id="Phobius"/>
    </source>
</evidence>
<dbReference type="AlphaFoldDB" id="A0A858RNK4"/>
<keyword evidence="1" id="KW-1133">Transmembrane helix</keyword>
<proteinExistence type="predicted"/>
<evidence type="ECO:0000313" key="2">
    <source>
        <dbReference type="EMBL" id="QJE98597.1"/>
    </source>
</evidence>
<accession>A0A858RNK4</accession>
<keyword evidence="1" id="KW-0472">Membrane</keyword>
<name>A0A858RNK4_9BACT</name>
<keyword evidence="1" id="KW-0812">Transmembrane</keyword>
<dbReference type="Gene3D" id="2.30.29.30">
    <property type="entry name" value="Pleckstrin-homology domain (PH domain)/Phosphotyrosine-binding domain (PTB)"/>
    <property type="match status" value="1"/>
</dbReference>
<evidence type="ECO:0000313" key="3">
    <source>
        <dbReference type="Proteomes" id="UP000501812"/>
    </source>
</evidence>
<evidence type="ECO:0008006" key="4">
    <source>
        <dbReference type="Google" id="ProtNLM"/>
    </source>
</evidence>